<dbReference type="OrthoDB" id="120976at2759"/>
<dbReference type="InterPro" id="IPR032675">
    <property type="entry name" value="LRR_dom_sf"/>
</dbReference>
<name>A0A067BG40_SAPPC</name>
<dbReference type="Gene3D" id="1.10.287.1490">
    <property type="match status" value="1"/>
</dbReference>
<dbReference type="GeneID" id="24138756"/>
<dbReference type="EMBL" id="KK583684">
    <property type="protein sequence ID" value="KDO17369.1"/>
    <property type="molecule type" value="Genomic_DNA"/>
</dbReference>
<dbReference type="AlphaFoldDB" id="A0A067BG40"/>
<feature type="coiled-coil region" evidence="1">
    <location>
        <begin position="245"/>
        <end position="352"/>
    </location>
</feature>
<dbReference type="KEGG" id="spar:SPRG_17199"/>
<evidence type="ECO:0000256" key="2">
    <source>
        <dbReference type="SAM" id="MobiDB-lite"/>
    </source>
</evidence>
<feature type="coiled-coil region" evidence="1">
    <location>
        <begin position="378"/>
        <end position="451"/>
    </location>
</feature>
<organism evidence="3 4">
    <name type="scientific">Saprolegnia parasitica (strain CBS 223.65)</name>
    <dbReference type="NCBI Taxonomy" id="695850"/>
    <lineage>
        <taxon>Eukaryota</taxon>
        <taxon>Sar</taxon>
        <taxon>Stramenopiles</taxon>
        <taxon>Oomycota</taxon>
        <taxon>Saprolegniomycetes</taxon>
        <taxon>Saprolegniales</taxon>
        <taxon>Saprolegniaceae</taxon>
        <taxon>Saprolegnia</taxon>
    </lineage>
</organism>
<accession>A0A067BG40</accession>
<feature type="region of interest" description="Disordered" evidence="2">
    <location>
        <begin position="763"/>
        <end position="793"/>
    </location>
</feature>
<dbReference type="Gene3D" id="3.80.10.10">
    <property type="entry name" value="Ribonuclease Inhibitor"/>
    <property type="match status" value="1"/>
</dbReference>
<dbReference type="RefSeq" id="XP_012211921.1">
    <property type="nucleotide sequence ID" value="XM_012356531.1"/>
</dbReference>
<dbReference type="Proteomes" id="UP000030745">
    <property type="component" value="Unassembled WGS sequence"/>
</dbReference>
<proteinExistence type="predicted"/>
<evidence type="ECO:0000256" key="1">
    <source>
        <dbReference type="SAM" id="Coils"/>
    </source>
</evidence>
<feature type="compositionally biased region" description="Polar residues" evidence="2">
    <location>
        <begin position="42"/>
        <end position="59"/>
    </location>
</feature>
<protein>
    <submittedName>
        <fullName evidence="3">Uncharacterized protein</fullName>
    </submittedName>
</protein>
<keyword evidence="4" id="KW-1185">Reference proteome</keyword>
<gene>
    <name evidence="3" type="ORF">SPRG_17199</name>
</gene>
<dbReference type="SUPFAM" id="SSF52047">
    <property type="entry name" value="RNI-like"/>
    <property type="match status" value="1"/>
</dbReference>
<keyword evidence="1" id="KW-0175">Coiled coil</keyword>
<dbReference type="VEuPathDB" id="FungiDB:SPRG_17199"/>
<evidence type="ECO:0000313" key="4">
    <source>
        <dbReference type="Proteomes" id="UP000030745"/>
    </source>
</evidence>
<feature type="region of interest" description="Disordered" evidence="2">
    <location>
        <begin position="42"/>
        <end position="62"/>
    </location>
</feature>
<evidence type="ECO:0000313" key="3">
    <source>
        <dbReference type="EMBL" id="KDO17369.1"/>
    </source>
</evidence>
<feature type="region of interest" description="Disordered" evidence="2">
    <location>
        <begin position="806"/>
        <end position="831"/>
    </location>
</feature>
<sequence length="831" mass="91822">MSGKPPPLSDEAKASLKSFARSSSTLDSSAIALAVAQRASSMTSLAPSEVPTTSLSSEGSGDARLEEKDRVIVLLNETAKAFQIEVGALTQEVARLTSQLDQRDLTIQGLERELRDNASSTSDQVKASSALRAQLLLQQSIVDELKAQLATSEVDFESLRTALEAKDTACAQHLAAVAEAETQHTSLQTEIDRLHVLLRRYEKAQADREAQKPIFADACLSARDFSENQLISLRDDAISAKAKELALVTAANDALRAQLDAVEAEVDQLQTTLSAKEMEFYRSTRKIEKLERHVASLEANAKQAQGREFAIELSTKQNTQLLQCLQAQEAKTEALQAEVAALTLDLQHAKEASSSLKTASVAVEIEYQLKSKSVERQSSSLASTLEKVQKEREKVRQELTELRHATRLEVESIQEELVLRRNKQYELTLKLQERESEVHELRHAVETTRETLDATSARMLHVERLYNDAQRWKEDTKGVLDRVQTAYDALQLKYTTDTTELAQHQSALEAQVRELQSYIEKLHKDAQDAVAAKKAHAHELESATAEKHQLLDRIHRLVAETNRETKLRVSTEMDYKVLQEQLNRMQHESSTVLQSCHRDHMALVEKVQHLETQLEQLRGECLLEQKGKSKLLYLAYVAPSSSGINLSDCWVSDAELPYIAAYVSRTAAEKGTAMGTIDLRGNRVTDAGVPSLVALLKAQGIAKVLLQDNYISPQGLRSLAAGIQDLGYSVVVSDRGLIEGSLPEATSTLLVDVSNNTKDAGALVHHPQVPGLPTMSKAKSKKSSKPTIRDPLENIYGVDLVQSLMERRKEPSKGSSSPRHLSPRASSLPKL</sequence>
<reference evidence="3 4" key="1">
    <citation type="journal article" date="2013" name="PLoS Genet.">
        <title>Distinctive expansion of potential virulence genes in the genome of the oomycete fish pathogen Saprolegnia parasitica.</title>
        <authorList>
            <person name="Jiang R.H."/>
            <person name="de Bruijn I."/>
            <person name="Haas B.J."/>
            <person name="Belmonte R."/>
            <person name="Lobach L."/>
            <person name="Christie J."/>
            <person name="van den Ackerveken G."/>
            <person name="Bottin A."/>
            <person name="Bulone V."/>
            <person name="Diaz-Moreno S.M."/>
            <person name="Dumas B."/>
            <person name="Fan L."/>
            <person name="Gaulin E."/>
            <person name="Govers F."/>
            <person name="Grenville-Briggs L.J."/>
            <person name="Horner N.R."/>
            <person name="Levin J.Z."/>
            <person name="Mammella M."/>
            <person name="Meijer H.J."/>
            <person name="Morris P."/>
            <person name="Nusbaum C."/>
            <person name="Oome S."/>
            <person name="Phillips A.J."/>
            <person name="van Rooyen D."/>
            <person name="Rzeszutek E."/>
            <person name="Saraiva M."/>
            <person name="Secombes C.J."/>
            <person name="Seidl M.F."/>
            <person name="Snel B."/>
            <person name="Stassen J.H."/>
            <person name="Sykes S."/>
            <person name="Tripathy S."/>
            <person name="van den Berg H."/>
            <person name="Vega-Arreguin J.C."/>
            <person name="Wawra S."/>
            <person name="Young S.K."/>
            <person name="Zeng Q."/>
            <person name="Dieguez-Uribeondo J."/>
            <person name="Russ C."/>
            <person name="Tyler B.M."/>
            <person name="van West P."/>
        </authorList>
    </citation>
    <scope>NUCLEOTIDE SEQUENCE [LARGE SCALE GENOMIC DNA]</scope>
    <source>
        <strain evidence="3 4">CBS 223.65</strain>
    </source>
</reference>
<dbReference type="OMA" id="ERTHARH"/>
<feature type="coiled-coil region" evidence="1">
    <location>
        <begin position="501"/>
        <end position="620"/>
    </location>
</feature>